<dbReference type="AlphaFoldDB" id="A0AAJ2PYC8"/>
<organism evidence="1 2">
    <name type="scientific">Streptomyces europaeiscabiei</name>
    <dbReference type="NCBI Taxonomy" id="146819"/>
    <lineage>
        <taxon>Bacteria</taxon>
        <taxon>Bacillati</taxon>
        <taxon>Actinomycetota</taxon>
        <taxon>Actinomycetes</taxon>
        <taxon>Kitasatosporales</taxon>
        <taxon>Streptomycetaceae</taxon>
        <taxon>Streptomyces</taxon>
    </lineage>
</organism>
<dbReference type="EMBL" id="JARAWN010000459">
    <property type="protein sequence ID" value="MDX3135802.1"/>
    <property type="molecule type" value="Genomic_DNA"/>
</dbReference>
<gene>
    <name evidence="1" type="ORF">PV367_39770</name>
</gene>
<evidence type="ECO:0000313" key="1">
    <source>
        <dbReference type="EMBL" id="MDX3135802.1"/>
    </source>
</evidence>
<dbReference type="RefSeq" id="WP_319698447.1">
    <property type="nucleotide sequence ID" value="NZ_JARAWN010000459.1"/>
</dbReference>
<reference evidence="1" key="1">
    <citation type="journal article" date="2023" name="Microb. Genom.">
        <title>Mesoterricola silvestris gen. nov., sp. nov., Mesoterricola sediminis sp. nov., Geothrix oryzae sp. nov., Geothrix edaphica sp. nov., Geothrix rubra sp. nov., and Geothrix limicola sp. nov., six novel members of Acidobacteriota isolated from soils.</title>
        <authorList>
            <person name="Weisberg A.J."/>
            <person name="Pearce E."/>
            <person name="Kramer C.G."/>
            <person name="Chang J.H."/>
            <person name="Clarke C.R."/>
        </authorList>
    </citation>
    <scope>NUCLEOTIDE SEQUENCE</scope>
    <source>
        <strain evidence="1">ND06-05F</strain>
    </source>
</reference>
<name>A0AAJ2PYC8_9ACTN</name>
<dbReference type="Proteomes" id="UP001273589">
    <property type="component" value="Unassembled WGS sequence"/>
</dbReference>
<protein>
    <submittedName>
        <fullName evidence="1">Uncharacterized protein</fullName>
    </submittedName>
</protein>
<comment type="caution">
    <text evidence="1">The sequence shown here is derived from an EMBL/GenBank/DDBJ whole genome shotgun (WGS) entry which is preliminary data.</text>
</comment>
<accession>A0AAJ2PYC8</accession>
<sequence>MFEHGDEGDTDFGFDFDFGFGFGFGFGFDRVLDGVEALVESRR</sequence>
<proteinExistence type="predicted"/>
<evidence type="ECO:0000313" key="2">
    <source>
        <dbReference type="Proteomes" id="UP001273589"/>
    </source>
</evidence>